<dbReference type="Gene3D" id="3.40.50.300">
    <property type="entry name" value="P-loop containing nucleotide triphosphate hydrolases"/>
    <property type="match status" value="1"/>
</dbReference>
<dbReference type="EMBL" id="LN829119">
    <property type="protein sequence ID" value="CPR19203.1"/>
    <property type="molecule type" value="Genomic_DNA"/>
</dbReference>
<dbReference type="SUPFAM" id="SSF52540">
    <property type="entry name" value="P-loop containing nucleoside triphosphate hydrolases"/>
    <property type="match status" value="1"/>
</dbReference>
<evidence type="ECO:0000313" key="2">
    <source>
        <dbReference type="EMBL" id="CPR19203.1"/>
    </source>
</evidence>
<accession>A0A0D6JF68</accession>
<protein>
    <recommendedName>
        <fullName evidence="1">AAA+ ATPase domain-containing protein</fullName>
    </recommendedName>
</protein>
<sequence>MALNESSTVMAMISPYTTGGGGTHFEARVTAYYLAATLTDAPARGVPGLRTVEVLTQRAAFGDPLDDVIVVGQLADGTRARLHLQVKSDLTFTENDEEWVSVLQQAWQTFKGSFNDSRDRLGVAIATYSARADKHYRAVLNWAVHSPDSANFVERVTKEAFSHQDKRTFVTSVRTVLASYAGHIIDDDTLWRFLRCFEIVHFDFSAETGSRDVEGAEDRLRGHLPVEQKDQASSVWAYLVAKAGEIIPVGGGATRTTLVRHLEADNLPVGTSSRFLKDIEAINQESKRALSTIKADLHGLRLHRSEAYDKVQAALSAGRFIQIDGEPGTGKSALLKEIAEETAQLGTIFVLKDSRIQPRGWSAQAAFLGISSDLTSLLVELGTVAEPILFIDGIDKISDQATQLTVNDLIIAIATEPALARWKVLATVREQNLQHIATWLSPDALKQLPVRTVTVSPFGSDDLRSVTTKFPRLRPLMLEAGTVDVILKRPFFLEAVLSLAGRDGTTSLPATEVELLKLWWELGAADRSDFTPAQTRRSALLELASRLAAAPDTPISIRGIQPEPIGDLKSAGIIRDVRLGHTVAFTHDIYEEWALCQLLIGELGPISALLMRLKEPQALVRPIQLLGSFALESHPTEQEWLAIYEDVSDPALRPVWQRAVLTSCLRSTRTTEILAKLANYLHQDDDDRLKKLLIALRTLEVIPNPIFLDERTFPDLDPEERVQYANHAALPKIMTWVRFLDWYLPHAGNPSPTLIPELVPVFSTWQSSCGGQNIRHCRRIGTIAHAWLMEFEEARHPDKFADRRDPFGVDFPHDVEENLEKDIRSLVLSSAGDIPQLVQGYLSDKADHKLSHIFRDEIIRNCAGLARSIPTALVDYILKAFLEHPQRKKDRWGSHSDMLADDLGISDHHAFYPASPLQPPFLVLLRNNEAEGLRLIRALCNHSIEVWRWAEQRRSRANGQPLTPLPVEVEFPWGRQSFWGDDQVYLWFRGIWGNSAVGSALMALEQWALERVEAGDDFATTFRKILEGNEAVAALGLATSLALAHPDKSIECTLPLVTCSHIWVWDLRRAVQDQGGPCPNEIGNWHRDRYYLTAVRQLNRKPHRSRCIRDLVPHFVFWHDPAIRERYVEGIRSFTARLPYQYEEAKQNYAHTRALREEMNWFVEQADPQYWHAEPTDDGKIKIWNAPPSANDPERVRQLEEHALLNRCMALALWAHESIKDCALETRFTLETALVEAKRLDEDTLFDCPVDHSELLGLYRKSAVAGAACVLARFANSDMWNEETSAWCFDVLSRTSAMPPDADSITYRGSALSMHPLIFAVHGFSALLAKGYRSRDCQSALLNFAVDPLEQVVQTVATASDQYASDHADFYWILFQLLVRHCIFVTDAAPNYHSLIWDEAEAKRNLALVEEAEAAIDKGTRPNLPEIPMPWVVRPDAPPSDDNARARYASNDLSFHWTIAEKTILVADFKSILLNNYRRRQLMRLIRQLVDFSIQKAMPPFARTRRHRQSNAPYEWIYSLFGWTGSIAASLTPAEVREAILGPIFAADTETGLLAMQCFMRSFMIYALLLPAEVSQDSIEIWNASTDWIFEHAEGRYGGSYIDRHIVSCVTSTLFCVQGDFQPLICGLKEGSPTLRTFLPTIEKTVRRFGMNVTLYLVVLRFMKEGGFDLLPEPSLDWLAEIVVDRKQDRAFWDANGHETVELLKALLEKKTSELTPAHRTMISLISDILVDNGVRGAGFLQQEQLRER</sequence>
<gene>
    <name evidence="2" type="ORF">YBN1229_v1_2056</name>
</gene>
<dbReference type="InterPro" id="IPR027417">
    <property type="entry name" value="P-loop_NTPase"/>
</dbReference>
<organism evidence="2 3">
    <name type="scientific">Candidatus Filomicrobium marinum</name>
    <dbReference type="NCBI Taxonomy" id="1608628"/>
    <lineage>
        <taxon>Bacteria</taxon>
        <taxon>Pseudomonadati</taxon>
        <taxon>Pseudomonadota</taxon>
        <taxon>Alphaproteobacteria</taxon>
        <taxon>Hyphomicrobiales</taxon>
        <taxon>Hyphomicrobiaceae</taxon>
        <taxon>Filomicrobium</taxon>
    </lineage>
</organism>
<dbReference type="KEGG" id="fiy:BN1229_v1_2056"/>
<dbReference type="OrthoDB" id="7591734at2"/>
<reference evidence="3" key="1">
    <citation type="submission" date="2015-02" db="EMBL/GenBank/DDBJ databases">
        <authorList>
            <person name="Chooi Y.-H."/>
        </authorList>
    </citation>
    <scope>NUCLEOTIDE SEQUENCE [LARGE SCALE GENOMIC DNA]</scope>
    <source>
        <strain evidence="3">strain Y</strain>
    </source>
</reference>
<dbReference type="SMART" id="SM00382">
    <property type="entry name" value="AAA"/>
    <property type="match status" value="1"/>
</dbReference>
<name>A0A0D6JF68_9HYPH</name>
<proteinExistence type="predicted"/>
<evidence type="ECO:0000259" key="1">
    <source>
        <dbReference type="SMART" id="SM00382"/>
    </source>
</evidence>
<dbReference type="Pfam" id="PF05729">
    <property type="entry name" value="NACHT"/>
    <property type="match status" value="1"/>
</dbReference>
<evidence type="ECO:0000313" key="3">
    <source>
        <dbReference type="Proteomes" id="UP000033187"/>
    </source>
</evidence>
<dbReference type="InterPro" id="IPR007111">
    <property type="entry name" value="NACHT_NTPase"/>
</dbReference>
<keyword evidence="3" id="KW-1185">Reference proteome</keyword>
<dbReference type="Proteomes" id="UP000033187">
    <property type="component" value="Chromosome 1"/>
</dbReference>
<feature type="domain" description="AAA+ ATPase" evidence="1">
    <location>
        <begin position="317"/>
        <end position="435"/>
    </location>
</feature>
<dbReference type="KEGG" id="fil:BN1229_v1_2054"/>
<dbReference type="InterPro" id="IPR003593">
    <property type="entry name" value="AAA+_ATPase"/>
</dbReference>